<keyword evidence="7 9" id="KW-0472">Membrane</keyword>
<keyword evidence="8" id="KW-0129">CBS domain</keyword>
<comment type="similarity">
    <text evidence="2">Belongs to the SLC41A transporter family.</text>
</comment>
<dbReference type="AlphaFoldDB" id="A0A1F7HDL7"/>
<proteinExistence type="inferred from homology"/>
<feature type="domain" description="CBS" evidence="10">
    <location>
        <begin position="172"/>
        <end position="229"/>
    </location>
</feature>
<feature type="transmembrane region" description="Helical" evidence="9">
    <location>
        <begin position="286"/>
        <end position="307"/>
    </location>
</feature>
<keyword evidence="3" id="KW-0813">Transport</keyword>
<feature type="transmembrane region" description="Helical" evidence="9">
    <location>
        <begin position="392"/>
        <end position="415"/>
    </location>
</feature>
<dbReference type="InterPro" id="IPR000644">
    <property type="entry name" value="CBS_dom"/>
</dbReference>
<dbReference type="Gene3D" id="1.25.60.10">
    <property type="entry name" value="MgtE N-terminal domain-like"/>
    <property type="match status" value="1"/>
</dbReference>
<dbReference type="PANTHER" id="PTHR43773:SF1">
    <property type="entry name" value="MAGNESIUM TRANSPORTER MGTE"/>
    <property type="match status" value="1"/>
</dbReference>
<dbReference type="InterPro" id="IPR006668">
    <property type="entry name" value="Mg_transptr_MgtE_intracell_dom"/>
</dbReference>
<dbReference type="Gene3D" id="3.10.580.10">
    <property type="entry name" value="CBS-domain"/>
    <property type="match status" value="1"/>
</dbReference>
<reference evidence="11 12" key="1">
    <citation type="journal article" date="2016" name="Nat. Commun.">
        <title>Thousands of microbial genomes shed light on interconnected biogeochemical processes in an aquifer system.</title>
        <authorList>
            <person name="Anantharaman K."/>
            <person name="Brown C.T."/>
            <person name="Hug L.A."/>
            <person name="Sharon I."/>
            <person name="Castelle C.J."/>
            <person name="Probst A.J."/>
            <person name="Thomas B.C."/>
            <person name="Singh A."/>
            <person name="Wilkins M.J."/>
            <person name="Karaoz U."/>
            <person name="Brodie E.L."/>
            <person name="Williams K.H."/>
            <person name="Hubbard S.S."/>
            <person name="Banfield J.F."/>
        </authorList>
    </citation>
    <scope>NUCLEOTIDE SEQUENCE [LARGE SCALE GENOMIC DNA]</scope>
</reference>
<evidence type="ECO:0000256" key="9">
    <source>
        <dbReference type="SAM" id="Phobius"/>
    </source>
</evidence>
<dbReference type="Pfam" id="PF00571">
    <property type="entry name" value="CBS"/>
    <property type="match status" value="2"/>
</dbReference>
<keyword evidence="5" id="KW-0460">Magnesium</keyword>
<feature type="transmembrane region" description="Helical" evidence="9">
    <location>
        <begin position="256"/>
        <end position="274"/>
    </location>
</feature>
<dbReference type="InterPro" id="IPR006667">
    <property type="entry name" value="SLC41_membr_dom"/>
</dbReference>
<evidence type="ECO:0000256" key="2">
    <source>
        <dbReference type="ARBA" id="ARBA00009749"/>
    </source>
</evidence>
<accession>A0A1F7HDL7</accession>
<feature type="transmembrane region" description="Helical" evidence="9">
    <location>
        <begin position="355"/>
        <end position="380"/>
    </location>
</feature>
<dbReference type="InterPro" id="IPR036739">
    <property type="entry name" value="SLC41_membr_dom_sf"/>
</dbReference>
<dbReference type="Pfam" id="PF01769">
    <property type="entry name" value="MgtE"/>
    <property type="match status" value="1"/>
</dbReference>
<sequence>MDRKKLRSLIQKINFSPQQRTELFLELTLHEQALIARNLAKHILKSILRALSDEKLIEFVEYIESDEAVDYIQLLSPKSQKKIVDLLRDDLKQTITHLLSFDPQTAAGLMNLDYIQVSPDANVEDVAKKFKLHERRTGKSPSIIVSDNDRLVGHLPGHELGFMNKSEKIKKYIKHIPYVRYNASHDEVIDVFHTNPHSKIVVLGENKNILGIIYTDDVLHILEEDESASLYDFAGISDEEAVTDSFRKKVNFRYKWLIINLGTAFLASSVVQLFNDTIAKNVLLAVYMPIVAGMGGNSATQTLAVLVRGISQNQIDLKSSLSTLRNELMSGFINGVINGAIVASVVMIVNRNLLVAMILGIAMVTNLVVASFFGTVIPLIMKQIGKDPASSATIFITTATDVLGFFVFLGLAAILL</sequence>
<dbReference type="Proteomes" id="UP000177027">
    <property type="component" value="Unassembled WGS sequence"/>
</dbReference>
<evidence type="ECO:0000256" key="7">
    <source>
        <dbReference type="ARBA" id="ARBA00023136"/>
    </source>
</evidence>
<evidence type="ECO:0000313" key="12">
    <source>
        <dbReference type="Proteomes" id="UP000177027"/>
    </source>
</evidence>
<comment type="caution">
    <text evidence="11">The sequence shown here is derived from an EMBL/GenBank/DDBJ whole genome shotgun (WGS) entry which is preliminary data.</text>
</comment>
<evidence type="ECO:0000256" key="1">
    <source>
        <dbReference type="ARBA" id="ARBA00004141"/>
    </source>
</evidence>
<comment type="subcellular location">
    <subcellularLocation>
        <location evidence="1">Membrane</location>
        <topology evidence="1">Multi-pass membrane protein</topology>
    </subcellularLocation>
</comment>
<evidence type="ECO:0000259" key="10">
    <source>
        <dbReference type="PROSITE" id="PS51371"/>
    </source>
</evidence>
<dbReference type="SMART" id="SM00924">
    <property type="entry name" value="MgtE_N"/>
    <property type="match status" value="1"/>
</dbReference>
<evidence type="ECO:0000256" key="4">
    <source>
        <dbReference type="ARBA" id="ARBA00022692"/>
    </source>
</evidence>
<dbReference type="GO" id="GO:0015095">
    <property type="term" value="F:magnesium ion transmembrane transporter activity"/>
    <property type="evidence" value="ECO:0007669"/>
    <property type="project" value="InterPro"/>
</dbReference>
<evidence type="ECO:0000256" key="8">
    <source>
        <dbReference type="PROSITE-ProRule" id="PRU00703"/>
    </source>
</evidence>
<protein>
    <recommendedName>
        <fullName evidence="10">CBS domain-containing protein</fullName>
    </recommendedName>
</protein>
<name>A0A1F7HDL7_9BACT</name>
<dbReference type="Gene3D" id="1.10.357.20">
    <property type="entry name" value="SLC41 divalent cation transporters, integral membrane domain"/>
    <property type="match status" value="1"/>
</dbReference>
<organism evidence="11 12">
    <name type="scientific">Candidatus Roizmanbacteria bacterium RIFCSPHIGHO2_02_FULL_40_9</name>
    <dbReference type="NCBI Taxonomy" id="1802042"/>
    <lineage>
        <taxon>Bacteria</taxon>
        <taxon>Candidatus Roizmaniibacteriota</taxon>
    </lineage>
</organism>
<evidence type="ECO:0000256" key="3">
    <source>
        <dbReference type="ARBA" id="ARBA00022448"/>
    </source>
</evidence>
<evidence type="ECO:0000256" key="5">
    <source>
        <dbReference type="ARBA" id="ARBA00022842"/>
    </source>
</evidence>
<evidence type="ECO:0000313" key="11">
    <source>
        <dbReference type="EMBL" id="OGK29135.1"/>
    </source>
</evidence>
<keyword evidence="4 9" id="KW-0812">Transmembrane</keyword>
<dbReference type="InterPro" id="IPR046342">
    <property type="entry name" value="CBS_dom_sf"/>
</dbReference>
<feature type="transmembrane region" description="Helical" evidence="9">
    <location>
        <begin position="328"/>
        <end position="349"/>
    </location>
</feature>
<dbReference type="PROSITE" id="PS51371">
    <property type="entry name" value="CBS"/>
    <property type="match status" value="1"/>
</dbReference>
<evidence type="ECO:0000256" key="6">
    <source>
        <dbReference type="ARBA" id="ARBA00022989"/>
    </source>
</evidence>
<dbReference type="EMBL" id="MFZS01000017">
    <property type="protein sequence ID" value="OGK29135.1"/>
    <property type="molecule type" value="Genomic_DNA"/>
</dbReference>
<dbReference type="Pfam" id="PF03448">
    <property type="entry name" value="MgtE_N"/>
    <property type="match status" value="1"/>
</dbReference>
<dbReference type="SUPFAM" id="SSF161093">
    <property type="entry name" value="MgtE membrane domain-like"/>
    <property type="match status" value="1"/>
</dbReference>
<dbReference type="SUPFAM" id="SSF54631">
    <property type="entry name" value="CBS-domain pair"/>
    <property type="match status" value="1"/>
</dbReference>
<dbReference type="GO" id="GO:0016020">
    <property type="term" value="C:membrane"/>
    <property type="evidence" value="ECO:0007669"/>
    <property type="project" value="UniProtKB-SubCell"/>
</dbReference>
<gene>
    <name evidence="11" type="ORF">A3D06_00700</name>
</gene>
<dbReference type="InterPro" id="IPR006669">
    <property type="entry name" value="MgtE_transporter"/>
</dbReference>
<dbReference type="PANTHER" id="PTHR43773">
    <property type="entry name" value="MAGNESIUM TRANSPORTER MGTE"/>
    <property type="match status" value="1"/>
</dbReference>
<dbReference type="SUPFAM" id="SSF158791">
    <property type="entry name" value="MgtE N-terminal domain-like"/>
    <property type="match status" value="1"/>
</dbReference>
<dbReference type="InterPro" id="IPR038076">
    <property type="entry name" value="MgtE_N_sf"/>
</dbReference>
<keyword evidence="6 9" id="KW-1133">Transmembrane helix</keyword>